<dbReference type="InterPro" id="IPR046070">
    <property type="entry name" value="DUF6029"/>
</dbReference>
<evidence type="ECO:0000256" key="1">
    <source>
        <dbReference type="SAM" id="SignalP"/>
    </source>
</evidence>
<dbReference type="STRING" id="1763537.ULVI_13805"/>
<sequence length="552" mass="61586">MKKIIFCAFILLSTVTLAQDNGYFYGGLESNSQWLQPDEGIDFPASNEFEDGQFRANNYLQLNYSLGNFTAGLQYESYLPSALLGYAPIYDGGNGIATYYINYKNDNLDITGGYFYEQFGSGLIFRSWEDRQLGINNALRGLRFKFDVTEYFDLTGIYGQQRNGFELSEGTIQGVDANLDVSDALKIEEVDIRLGVSYVSRFQDRGQNDTIPKNVNAVGGRLDLVFGNFYGGVEAIAKSKDAIVNEERLVSNKLYDGTALQVNMGYAQKGLGINGTFRRLENFSFYSDRFAEGNTFNQQILNYVPALTKQQDYLLTNIYVYNAQPRLIIDSSDQRSGEVGTQLDVFYSLDKGSPLGGKYGTKIAVNFSYWGGLDAEYNVPNKFYKAKFIGKGPRLYRDWSAEIKKRWTSKFSSVITFQDIIIDKGVTSGPIGTQGDITAQIGVIEGTYRLEKGASIRAVAQHLWSKKDRGNWAAAVIEYNFNSRLAIYAADSYNYGGEGKIHYYNFGGSYSKGRTRVGMNYGRQRGGLICVGGVCRFVPENTGLSANIVVSF</sequence>
<keyword evidence="1" id="KW-0732">Signal</keyword>
<proteinExistence type="predicted"/>
<dbReference type="EMBL" id="LRXL01000052">
    <property type="protein sequence ID" value="OAB76126.1"/>
    <property type="molecule type" value="Genomic_DNA"/>
</dbReference>
<dbReference type="RefSeq" id="WP_068593382.1">
    <property type="nucleotide sequence ID" value="NZ_LRXL01000052.1"/>
</dbReference>
<name>A0A167F2M5_9FLAO</name>
<evidence type="ECO:0000313" key="2">
    <source>
        <dbReference type="EMBL" id="OAB76126.1"/>
    </source>
</evidence>
<dbReference type="Proteomes" id="UP000077013">
    <property type="component" value="Unassembled WGS sequence"/>
</dbReference>
<dbReference type="Pfam" id="PF19494">
    <property type="entry name" value="DUF6029"/>
    <property type="match status" value="1"/>
</dbReference>
<dbReference type="AlphaFoldDB" id="A0A167F2M5"/>
<dbReference type="OrthoDB" id="5480631at2"/>
<evidence type="ECO:0000313" key="3">
    <source>
        <dbReference type="Proteomes" id="UP000077013"/>
    </source>
</evidence>
<feature type="chain" id="PRO_5007886109" evidence="1">
    <location>
        <begin position="19"/>
        <end position="552"/>
    </location>
</feature>
<reference evidence="2 3" key="1">
    <citation type="submission" date="2016-02" db="EMBL/GenBank/DDBJ databases">
        <title>Ulvibacter sp. LPB0005, isolated from Thais luteostoma.</title>
        <authorList>
            <person name="Shin S.-K."/>
            <person name="Yi H."/>
        </authorList>
    </citation>
    <scope>NUCLEOTIDE SEQUENCE [LARGE SCALE GENOMIC DNA]</scope>
    <source>
        <strain evidence="2 3">LPB0005</strain>
    </source>
</reference>
<accession>A0A167F2M5</accession>
<feature type="signal peptide" evidence="1">
    <location>
        <begin position="1"/>
        <end position="18"/>
    </location>
</feature>
<comment type="caution">
    <text evidence="2">The sequence shown here is derived from an EMBL/GenBank/DDBJ whole genome shotgun (WGS) entry which is preliminary data.</text>
</comment>
<gene>
    <name evidence="2" type="ORF">ULVI_13805</name>
</gene>
<organism evidence="2 3">
    <name type="scientific">Cochleicola gelatinilyticus</name>
    <dbReference type="NCBI Taxonomy" id="1763537"/>
    <lineage>
        <taxon>Bacteria</taxon>
        <taxon>Pseudomonadati</taxon>
        <taxon>Bacteroidota</taxon>
        <taxon>Flavobacteriia</taxon>
        <taxon>Flavobacteriales</taxon>
        <taxon>Flavobacteriaceae</taxon>
        <taxon>Cochleicola</taxon>
    </lineage>
</organism>
<protein>
    <submittedName>
        <fullName evidence="2">Uncharacterized protein</fullName>
    </submittedName>
</protein>
<keyword evidence="3" id="KW-1185">Reference proteome</keyword>